<evidence type="ECO:0000256" key="4">
    <source>
        <dbReference type="SAM" id="Phobius"/>
    </source>
</evidence>
<dbReference type="SUPFAM" id="SSF56601">
    <property type="entry name" value="beta-lactamase/transpeptidase-like"/>
    <property type="match status" value="1"/>
</dbReference>
<dbReference type="PRINTS" id="PR00922">
    <property type="entry name" value="DADACBPTASE3"/>
</dbReference>
<comment type="caution">
    <text evidence="5">The sequence shown here is derived from an EMBL/GenBank/DDBJ whole genome shotgun (WGS) entry which is preliminary data.</text>
</comment>
<dbReference type="Pfam" id="PF02113">
    <property type="entry name" value="Peptidase_S13"/>
    <property type="match status" value="2"/>
</dbReference>
<dbReference type="OrthoDB" id="56883at2"/>
<organism evidence="5 6">
    <name type="scientific">Bifidobacterium aemilianum</name>
    <dbReference type="NCBI Taxonomy" id="2493120"/>
    <lineage>
        <taxon>Bacteria</taxon>
        <taxon>Bacillati</taxon>
        <taxon>Actinomycetota</taxon>
        <taxon>Actinomycetes</taxon>
        <taxon>Bifidobacteriales</taxon>
        <taxon>Bifidobacteriaceae</taxon>
        <taxon>Bifidobacterium</taxon>
    </lineage>
</organism>
<comment type="similarity">
    <text evidence="1">Belongs to the peptidase S13 family.</text>
</comment>
<evidence type="ECO:0000313" key="5">
    <source>
        <dbReference type="EMBL" id="RBP97381.1"/>
    </source>
</evidence>
<dbReference type="EMBL" id="PDCG01000007">
    <property type="protein sequence ID" value="RBP97381.1"/>
    <property type="molecule type" value="Genomic_DNA"/>
</dbReference>
<accession>A0A366K9P7</accession>
<dbReference type="AlphaFoldDB" id="A0A366K9P7"/>
<evidence type="ECO:0000256" key="1">
    <source>
        <dbReference type="ARBA" id="ARBA00006096"/>
    </source>
</evidence>
<evidence type="ECO:0000256" key="3">
    <source>
        <dbReference type="SAM" id="MobiDB-lite"/>
    </source>
</evidence>
<dbReference type="Gene3D" id="3.40.710.10">
    <property type="entry name" value="DD-peptidase/beta-lactamase superfamily"/>
    <property type="match status" value="2"/>
</dbReference>
<keyword evidence="4" id="KW-0812">Transmembrane</keyword>
<dbReference type="NCBIfam" id="TIGR00666">
    <property type="entry name" value="PBP4"/>
    <property type="match status" value="1"/>
</dbReference>
<evidence type="ECO:0000313" key="6">
    <source>
        <dbReference type="Proteomes" id="UP000252530"/>
    </source>
</evidence>
<protein>
    <submittedName>
        <fullName evidence="5">D-alanyl-D-alanine carboxypeptidase/D-alanyl-D-alanine-endopeptidase</fullName>
    </submittedName>
</protein>
<feature type="region of interest" description="Disordered" evidence="3">
    <location>
        <begin position="257"/>
        <end position="276"/>
    </location>
</feature>
<dbReference type="InterPro" id="IPR000667">
    <property type="entry name" value="Peptidase_S13"/>
</dbReference>
<name>A0A366K9P7_9BIFI</name>
<keyword evidence="4" id="KW-1133">Transmembrane helix</keyword>
<feature type="transmembrane region" description="Helical" evidence="4">
    <location>
        <begin position="23"/>
        <end position="43"/>
    </location>
</feature>
<proteinExistence type="inferred from homology"/>
<dbReference type="GO" id="GO:0006508">
    <property type="term" value="P:proteolysis"/>
    <property type="evidence" value="ECO:0007669"/>
    <property type="project" value="InterPro"/>
</dbReference>
<dbReference type="PANTHER" id="PTHR30023">
    <property type="entry name" value="D-ALANYL-D-ALANINE CARBOXYPEPTIDASE"/>
    <property type="match status" value="1"/>
</dbReference>
<dbReference type="PANTHER" id="PTHR30023:SF0">
    <property type="entry name" value="PENICILLIN-SENSITIVE CARBOXYPEPTIDASE A"/>
    <property type="match status" value="1"/>
</dbReference>
<keyword evidence="4" id="KW-0472">Membrane</keyword>
<dbReference type="Proteomes" id="UP000252530">
    <property type="component" value="Unassembled WGS sequence"/>
</dbReference>
<sequence length="489" mass="50691">MQEAEKTRTCGPDGSGWVRAHRVLTVSLSSLLGLLLVTAYLLADVTDALPGPLTLQPMVEKHYPAPATVGAVKRPLTGPADRNRPIDQSQAQQLVDQFAATDGLGEDWSLAIGDAQGHLLVEHEAQQLRQPASTMKTLTALAAASGLDMGSTLDTQTYLVQAPEGDPQLTLTGHGDMLLGRGDNDPKHVNGRAGLRSLAFDTAQALGRRGISQVRLAYDDSLFADQRSPAGIDQNDPDHMFFTPPSSMAVDGGRLWPEGGPDDPDGLNGYPPLSTHTASDAAQTFADLLAQEGISVLGAVEQGTTPAASSPLASVSSAPLSQVMAFMLRHSDNTLAEEFGRLLALAVRGENTPAGAVAAVKAKLADLRIDSQGLSMADCSGLAPQSLVSAKTLVEVQVQNLRPGAGVAAAEGLSVPGLVGTAVGRLDDGQLSGQLRVKTGTLDDVTSMSGNISRSKGGLLAFAVIVNKPQDAGAAKEAIDRFITQAAGL</sequence>
<keyword evidence="6" id="KW-1185">Reference proteome</keyword>
<dbReference type="GO" id="GO:0000270">
    <property type="term" value="P:peptidoglycan metabolic process"/>
    <property type="evidence" value="ECO:0007669"/>
    <property type="project" value="TreeGrafter"/>
</dbReference>
<keyword evidence="5" id="KW-0645">Protease</keyword>
<evidence type="ECO:0000256" key="2">
    <source>
        <dbReference type="ARBA" id="ARBA00022801"/>
    </source>
</evidence>
<gene>
    <name evidence="5" type="primary">dacB</name>
    <name evidence="5" type="ORF">CRD60_07085</name>
</gene>
<reference evidence="5 6" key="1">
    <citation type="submission" date="2017-10" db="EMBL/GenBank/DDBJ databases">
        <title>Bifidobacterium xylocopum sp. nov. and Bifidobacterium aemilianum sp. nov., from the carpenter bee (Xylocopa violacea) digestive tract.</title>
        <authorList>
            <person name="Alberoni D."/>
            <person name="Baffoni L."/>
            <person name="Di Gioia D."/>
            <person name="Gaggia F."/>
            <person name="Biavati B."/>
        </authorList>
    </citation>
    <scope>NUCLEOTIDE SEQUENCE [LARGE SCALE GENOMIC DNA]</scope>
    <source>
        <strain evidence="5 6">XV10</strain>
    </source>
</reference>
<dbReference type="InterPro" id="IPR012338">
    <property type="entry name" value="Beta-lactam/transpept-like"/>
</dbReference>
<keyword evidence="5" id="KW-0121">Carboxypeptidase</keyword>
<dbReference type="RefSeq" id="WP_113860591.1">
    <property type="nucleotide sequence ID" value="NZ_PDCG01000007.1"/>
</dbReference>
<dbReference type="GO" id="GO:0004185">
    <property type="term" value="F:serine-type carboxypeptidase activity"/>
    <property type="evidence" value="ECO:0007669"/>
    <property type="project" value="InterPro"/>
</dbReference>
<keyword evidence="2" id="KW-0378">Hydrolase</keyword>